<gene>
    <name evidence="2" type="primary">kdpF</name>
    <name evidence="2" type="ORF">C7M71_000990</name>
</gene>
<dbReference type="KEGG" id="stri:C7M71_000990"/>
<reference evidence="3" key="1">
    <citation type="submission" date="2018-07" db="EMBL/GenBank/DDBJ databases">
        <title>Streptacidiphilus bronchialis DSM 106435 chromosome.</title>
        <authorList>
            <person name="Batra D."/>
            <person name="Gulvik C.A."/>
        </authorList>
    </citation>
    <scope>NUCLEOTIDE SEQUENCE [LARGE SCALE GENOMIC DNA]</scope>
    <source>
        <strain evidence="3">DSM 106435</strain>
    </source>
</reference>
<dbReference type="Pfam" id="PF09604">
    <property type="entry name" value="Potass_KdpF"/>
    <property type="match status" value="1"/>
</dbReference>
<dbReference type="GO" id="GO:0005886">
    <property type="term" value="C:plasma membrane"/>
    <property type="evidence" value="ECO:0007669"/>
    <property type="project" value="InterPro"/>
</dbReference>
<organism evidence="2 3">
    <name type="scientific">Peterkaempfera bronchialis</name>
    <dbReference type="NCBI Taxonomy" id="2126346"/>
    <lineage>
        <taxon>Bacteria</taxon>
        <taxon>Bacillati</taxon>
        <taxon>Actinomycetota</taxon>
        <taxon>Actinomycetes</taxon>
        <taxon>Kitasatosporales</taxon>
        <taxon>Streptomycetaceae</taxon>
        <taxon>Peterkaempfera</taxon>
    </lineage>
</organism>
<dbReference type="NCBIfam" id="TIGR02115">
    <property type="entry name" value="potass_kdpF"/>
    <property type="match status" value="1"/>
</dbReference>
<dbReference type="Proteomes" id="UP000249340">
    <property type="component" value="Chromosome"/>
</dbReference>
<sequence>MSVENIVGLIVAVLLVGYLVLALIHPEKF</sequence>
<keyword evidence="1" id="KW-0812">Transmembrane</keyword>
<dbReference type="EMBL" id="CP031264">
    <property type="protein sequence ID" value="AXI76261.1"/>
    <property type="molecule type" value="Genomic_DNA"/>
</dbReference>
<name>A0A345SRA6_9ACTN</name>
<keyword evidence="1" id="KW-0472">Membrane</keyword>
<keyword evidence="1" id="KW-1133">Transmembrane helix</keyword>
<keyword evidence="3" id="KW-1185">Reference proteome</keyword>
<evidence type="ECO:0000313" key="3">
    <source>
        <dbReference type="Proteomes" id="UP000249340"/>
    </source>
</evidence>
<protein>
    <submittedName>
        <fullName evidence="2">K(+)-transporting ATPase subunit F</fullName>
    </submittedName>
</protein>
<dbReference type="GO" id="GO:0008556">
    <property type="term" value="F:P-type potassium transmembrane transporter activity"/>
    <property type="evidence" value="ECO:0007669"/>
    <property type="project" value="InterPro"/>
</dbReference>
<accession>A0A345SRA6</accession>
<proteinExistence type="predicted"/>
<dbReference type="AlphaFoldDB" id="A0A345SRA6"/>
<evidence type="ECO:0000313" key="2">
    <source>
        <dbReference type="EMBL" id="AXI76261.1"/>
    </source>
</evidence>
<dbReference type="RefSeq" id="WP_111491323.1">
    <property type="nucleotide sequence ID" value="NZ_CP031264.1"/>
</dbReference>
<evidence type="ECO:0000256" key="1">
    <source>
        <dbReference type="SAM" id="Phobius"/>
    </source>
</evidence>
<dbReference type="InterPro" id="IPR011726">
    <property type="entry name" value="KdpF"/>
</dbReference>
<feature type="transmembrane region" description="Helical" evidence="1">
    <location>
        <begin position="6"/>
        <end position="24"/>
    </location>
</feature>